<organism evidence="14 15">
    <name type="scientific">Aspergillus candidus</name>
    <dbReference type="NCBI Taxonomy" id="41067"/>
    <lineage>
        <taxon>Eukaryota</taxon>
        <taxon>Fungi</taxon>
        <taxon>Dikarya</taxon>
        <taxon>Ascomycota</taxon>
        <taxon>Pezizomycotina</taxon>
        <taxon>Eurotiomycetes</taxon>
        <taxon>Eurotiomycetidae</taxon>
        <taxon>Eurotiales</taxon>
        <taxon>Aspergillaceae</taxon>
        <taxon>Aspergillus</taxon>
        <taxon>Aspergillus subgen. Circumdati</taxon>
    </lineage>
</organism>
<dbReference type="GO" id="GO:0016052">
    <property type="term" value="P:carbohydrate catabolic process"/>
    <property type="evidence" value="ECO:0007669"/>
    <property type="project" value="InterPro"/>
</dbReference>
<evidence type="ECO:0000256" key="1">
    <source>
        <dbReference type="ARBA" id="ARBA00001452"/>
    </source>
</evidence>
<dbReference type="EMBL" id="KZ559153">
    <property type="protein sequence ID" value="PLB36250.1"/>
    <property type="molecule type" value="Genomic_DNA"/>
</dbReference>
<evidence type="ECO:0000256" key="8">
    <source>
        <dbReference type="ARBA" id="ARBA00023180"/>
    </source>
</evidence>
<name>A0A2I2F6I0_ASPCN</name>
<keyword evidence="9 10" id="KW-0326">Glycosidase</keyword>
<dbReference type="InterPro" id="IPR008928">
    <property type="entry name" value="6-hairpin_glycosidase_sf"/>
</dbReference>
<evidence type="ECO:0000256" key="9">
    <source>
        <dbReference type="ARBA" id="ARBA00023295"/>
    </source>
</evidence>
<keyword evidence="15" id="KW-1185">Reference proteome</keyword>
<evidence type="ECO:0000256" key="6">
    <source>
        <dbReference type="ARBA" id="ARBA00022801"/>
    </source>
</evidence>
<reference evidence="14 15" key="1">
    <citation type="submission" date="2017-12" db="EMBL/GenBank/DDBJ databases">
        <authorList>
            <consortium name="DOE Joint Genome Institute"/>
            <person name="Haridas S."/>
            <person name="Kjaerbolling I."/>
            <person name="Vesth T.C."/>
            <person name="Frisvad J.C."/>
            <person name="Nybo J.L."/>
            <person name="Theobald S."/>
            <person name="Kuo A."/>
            <person name="Bowyer P."/>
            <person name="Matsuda Y."/>
            <person name="Mondo S."/>
            <person name="Lyhne E.K."/>
            <person name="Kogle M.E."/>
            <person name="Clum A."/>
            <person name="Lipzen A."/>
            <person name="Salamov A."/>
            <person name="Ngan C.Y."/>
            <person name="Daum C."/>
            <person name="Chiniquy J."/>
            <person name="Barry K."/>
            <person name="LaButti K."/>
            <person name="Simmons B.A."/>
            <person name="Magnuson J.K."/>
            <person name="Mortensen U.H."/>
            <person name="Larsen T.O."/>
            <person name="Grigoriev I.V."/>
            <person name="Baker S.E."/>
            <person name="Andersen M.R."/>
            <person name="Nordberg H.P."/>
            <person name="Cantor M.N."/>
            <person name="Hua S.X."/>
        </authorList>
    </citation>
    <scope>NUCLEOTIDE SEQUENCE [LARGE SCALE GENOMIC DNA]</scope>
    <source>
        <strain evidence="14 15">CBS 102.13</strain>
    </source>
</reference>
<evidence type="ECO:0000256" key="13">
    <source>
        <dbReference type="SAM" id="SignalP"/>
    </source>
</evidence>
<dbReference type="GO" id="GO:0008496">
    <property type="term" value="F:mannan endo-1,6-alpha-mannosidase activity"/>
    <property type="evidence" value="ECO:0007669"/>
    <property type="project" value="UniProtKB-UniRule"/>
</dbReference>
<comment type="subcellular location">
    <subcellularLocation>
        <location evidence="2">Endomembrane system</location>
    </subcellularLocation>
</comment>
<evidence type="ECO:0000256" key="4">
    <source>
        <dbReference type="ARBA" id="ARBA00012350"/>
    </source>
</evidence>
<feature type="signal peptide" evidence="13">
    <location>
        <begin position="1"/>
        <end position="22"/>
    </location>
</feature>
<dbReference type="PANTHER" id="PTHR12145:SF37">
    <property type="entry name" value="MANNAN ENDO-1,6-ALPHA-MANNOSIDASE"/>
    <property type="match status" value="1"/>
</dbReference>
<evidence type="ECO:0000256" key="11">
    <source>
        <dbReference type="SAM" id="MobiDB-lite"/>
    </source>
</evidence>
<comment type="catalytic activity">
    <reaction evidence="1 10">
        <text>Random hydrolysis of (1-&gt;6)-alpha-D-mannosidic linkages in unbranched (1-&gt;6)-mannans.</text>
        <dbReference type="EC" id="3.2.1.101"/>
    </reaction>
</comment>
<evidence type="ECO:0000256" key="12">
    <source>
        <dbReference type="SAM" id="Phobius"/>
    </source>
</evidence>
<dbReference type="SUPFAM" id="SSF48208">
    <property type="entry name" value="Six-hairpin glycosidases"/>
    <property type="match status" value="1"/>
</dbReference>
<comment type="similarity">
    <text evidence="3 10">Belongs to the glycosyl hydrolase 76 family.</text>
</comment>
<dbReference type="STRING" id="41067.A0A2I2F6I0"/>
<protein>
    <recommendedName>
        <fullName evidence="4 10">Mannan endo-1,6-alpha-mannosidase</fullName>
        <ecNumber evidence="4 10">3.2.1.101</ecNumber>
    </recommendedName>
</protein>
<keyword evidence="12" id="KW-0812">Transmembrane</keyword>
<evidence type="ECO:0000256" key="10">
    <source>
        <dbReference type="PIRNR" id="PIRNR016302"/>
    </source>
</evidence>
<feature type="region of interest" description="Disordered" evidence="11">
    <location>
        <begin position="399"/>
        <end position="430"/>
    </location>
</feature>
<dbReference type="OrthoDB" id="4187847at2759"/>
<evidence type="ECO:0000256" key="5">
    <source>
        <dbReference type="ARBA" id="ARBA00022729"/>
    </source>
</evidence>
<feature type="compositionally biased region" description="Polar residues" evidence="11">
    <location>
        <begin position="404"/>
        <end position="416"/>
    </location>
</feature>
<dbReference type="PANTHER" id="PTHR12145">
    <property type="entry name" value="MANNAN ENDO-1,6-ALPHA-MANNOSIDASE DCW1"/>
    <property type="match status" value="1"/>
</dbReference>
<evidence type="ECO:0000256" key="3">
    <source>
        <dbReference type="ARBA" id="ARBA00009699"/>
    </source>
</evidence>
<evidence type="ECO:0000256" key="7">
    <source>
        <dbReference type="ARBA" id="ARBA00023136"/>
    </source>
</evidence>
<dbReference type="PIRSF" id="PIRSF016302">
    <property type="entry name" value="Man_a_manosd"/>
    <property type="match status" value="1"/>
</dbReference>
<dbReference type="GeneID" id="36526387"/>
<dbReference type="Proteomes" id="UP000234585">
    <property type="component" value="Unassembled WGS sequence"/>
</dbReference>
<proteinExistence type="inferred from homology"/>
<dbReference type="AlphaFoldDB" id="A0A2I2F6I0"/>
<accession>A0A2I2F6I0</accession>
<dbReference type="InterPro" id="IPR014480">
    <property type="entry name" value="Mannan-1_6-alpha_mannosidase"/>
</dbReference>
<dbReference type="RefSeq" id="XP_024670262.1">
    <property type="nucleotide sequence ID" value="XM_024819227.1"/>
</dbReference>
<gene>
    <name evidence="14" type="ORF">BDW47DRAFT_52386</name>
</gene>
<dbReference type="FunFam" id="1.50.10.20:FF:000006">
    <property type="entry name" value="Mannan endo-1,6-alpha-mannosidase"/>
    <property type="match status" value="1"/>
</dbReference>
<dbReference type="InterPro" id="IPR005198">
    <property type="entry name" value="Glyco_hydro_76"/>
</dbReference>
<keyword evidence="5 13" id="KW-0732">Signal</keyword>
<feature type="chain" id="PRO_5014197804" description="Mannan endo-1,6-alpha-mannosidase" evidence="13">
    <location>
        <begin position="23"/>
        <end position="458"/>
    </location>
</feature>
<sequence length="458" mass="50859">MKLSSYLPTVWLAMLLVPSATAIDLDIQSDESLRDAASTAAWGMMHYYKGNESGQTPGKLDGTWWEASIMFMHMIEYWRVTDDDTYNAASTQGMVHQSGDKHDYMPDNATSWLGNDDQMFWGIAAITAAEMQFPDPKGGPSWLSLAQAVYNTQIARWDMGNCGGGLRWQMWNWLPGWELKNSVSNGGLFHLAARLAMYTDDKRYKDWAIKIWDWSASTPLLNDQTWHVADTVSVDSQCKESGNEQWTYNYGHYMTGAAYLYNLTNGDEKWLKRVNGLLDYGLKQFFPMKYDGFNPNGQTMVEVYCEQVGTCDNNMKTYKSLYTTWLAFVTQIVPSTAERIIPKLESTAQAAARSCTGPKNACGQRWYKDKYDGSTGMEQQMSALGAFLSNLIVRSNKPPVSVKTGGNSKSDPNAGSDSEKGGNKKPAPITTGDKAGAAVLTIIVGGAWIGLVAWLFIG</sequence>
<evidence type="ECO:0000256" key="2">
    <source>
        <dbReference type="ARBA" id="ARBA00004308"/>
    </source>
</evidence>
<dbReference type="GO" id="GO:0012505">
    <property type="term" value="C:endomembrane system"/>
    <property type="evidence" value="ECO:0007669"/>
    <property type="project" value="UniProtKB-SubCell"/>
</dbReference>
<evidence type="ECO:0000313" key="15">
    <source>
        <dbReference type="Proteomes" id="UP000234585"/>
    </source>
</evidence>
<dbReference type="GO" id="GO:0009272">
    <property type="term" value="P:fungal-type cell wall biogenesis"/>
    <property type="evidence" value="ECO:0007669"/>
    <property type="project" value="TreeGrafter"/>
</dbReference>
<evidence type="ECO:0000313" key="14">
    <source>
        <dbReference type="EMBL" id="PLB36250.1"/>
    </source>
</evidence>
<keyword evidence="7 12" id="KW-0472">Membrane</keyword>
<keyword evidence="12" id="KW-1133">Transmembrane helix</keyword>
<feature type="transmembrane region" description="Helical" evidence="12">
    <location>
        <begin position="435"/>
        <end position="457"/>
    </location>
</feature>
<dbReference type="Pfam" id="PF03663">
    <property type="entry name" value="Glyco_hydro_76"/>
    <property type="match status" value="1"/>
</dbReference>
<keyword evidence="6 10" id="KW-0378">Hydrolase</keyword>
<keyword evidence="8" id="KW-0325">Glycoprotein</keyword>
<dbReference type="Gene3D" id="1.50.10.20">
    <property type="match status" value="1"/>
</dbReference>
<dbReference type="EC" id="3.2.1.101" evidence="4 10"/>